<keyword evidence="3" id="KW-1185">Reference proteome</keyword>
<accession>A0AAD5TZY3</accession>
<evidence type="ECO:0000313" key="3">
    <source>
        <dbReference type="Proteomes" id="UP001211065"/>
    </source>
</evidence>
<proteinExistence type="predicted"/>
<comment type="caution">
    <text evidence="2">The sequence shown here is derived from an EMBL/GenBank/DDBJ whole genome shotgun (WGS) entry which is preliminary data.</text>
</comment>
<dbReference type="InterPro" id="IPR029063">
    <property type="entry name" value="SAM-dependent_MTases_sf"/>
</dbReference>
<dbReference type="PANTHER" id="PTHR45180:SF1">
    <property type="entry name" value="OS01G0307686 PROTEIN"/>
    <property type="match status" value="1"/>
</dbReference>
<reference evidence="2" key="1">
    <citation type="submission" date="2020-05" db="EMBL/GenBank/DDBJ databases">
        <title>Phylogenomic resolution of chytrid fungi.</title>
        <authorList>
            <person name="Stajich J.E."/>
            <person name="Amses K."/>
            <person name="Simmons R."/>
            <person name="Seto K."/>
            <person name="Myers J."/>
            <person name="Bonds A."/>
            <person name="Quandt C.A."/>
            <person name="Barry K."/>
            <person name="Liu P."/>
            <person name="Grigoriev I."/>
            <person name="Longcore J.E."/>
            <person name="James T.Y."/>
        </authorList>
    </citation>
    <scope>NUCLEOTIDE SEQUENCE</scope>
    <source>
        <strain evidence="2">JEL0476</strain>
    </source>
</reference>
<dbReference type="PANTHER" id="PTHR45180">
    <property type="entry name" value="OS01G0307686 PROTEIN"/>
    <property type="match status" value="1"/>
</dbReference>
<sequence length="313" mass="35902">MATLFKDLFSKQASFYIKYRPTYPPKLFQFLANLNISNDLAWDVGAGSGQASRILSQFYKKVIATEPSPSQLEPALKTASQYPNISFLVGKAEDKIENSSIPLGKVDLICIAQAIHWFDFEKFYKQVKRAAKPKSEGGSLIAAITYVLPSFPKENKNLDDLLLKYYDTHLAGCWDAKRKLVDEKYSTIPWPFEAITHPITNEKTNFISDFETEMEWDALDFLGYLRTWSATQTKINNNLRDNFVHPRELLEGNNLQHFFEEERSYSPLTLLEKELIELWPGLKNSSGPNGKGEKLRVAYPVYVKIGRVYFEDD</sequence>
<evidence type="ECO:0000313" key="2">
    <source>
        <dbReference type="EMBL" id="KAJ3219407.1"/>
    </source>
</evidence>
<dbReference type="GO" id="GO:0008757">
    <property type="term" value="F:S-adenosylmethionine-dependent methyltransferase activity"/>
    <property type="evidence" value="ECO:0007669"/>
    <property type="project" value="InterPro"/>
</dbReference>
<feature type="domain" description="Methyltransferase type 11" evidence="1">
    <location>
        <begin position="43"/>
        <end position="134"/>
    </location>
</feature>
<dbReference type="SUPFAM" id="SSF53335">
    <property type="entry name" value="S-adenosyl-L-methionine-dependent methyltransferases"/>
    <property type="match status" value="1"/>
</dbReference>
<dbReference type="EMBL" id="JADGJW010000340">
    <property type="protein sequence ID" value="KAJ3219407.1"/>
    <property type="molecule type" value="Genomic_DNA"/>
</dbReference>
<dbReference type="AlphaFoldDB" id="A0AAD5TZY3"/>
<protein>
    <recommendedName>
        <fullName evidence="1">Methyltransferase type 11 domain-containing protein</fullName>
    </recommendedName>
</protein>
<name>A0AAD5TZY3_9FUNG</name>
<gene>
    <name evidence="2" type="ORF">HK099_004722</name>
</gene>
<dbReference type="Gene3D" id="3.40.50.150">
    <property type="entry name" value="Vaccinia Virus protein VP39"/>
    <property type="match status" value="1"/>
</dbReference>
<dbReference type="Proteomes" id="UP001211065">
    <property type="component" value="Unassembled WGS sequence"/>
</dbReference>
<dbReference type="CDD" id="cd02440">
    <property type="entry name" value="AdoMet_MTases"/>
    <property type="match status" value="1"/>
</dbReference>
<dbReference type="Pfam" id="PF08241">
    <property type="entry name" value="Methyltransf_11"/>
    <property type="match status" value="1"/>
</dbReference>
<organism evidence="2 3">
    <name type="scientific">Clydaea vesicula</name>
    <dbReference type="NCBI Taxonomy" id="447962"/>
    <lineage>
        <taxon>Eukaryota</taxon>
        <taxon>Fungi</taxon>
        <taxon>Fungi incertae sedis</taxon>
        <taxon>Chytridiomycota</taxon>
        <taxon>Chytridiomycota incertae sedis</taxon>
        <taxon>Chytridiomycetes</taxon>
        <taxon>Lobulomycetales</taxon>
        <taxon>Lobulomycetaceae</taxon>
        <taxon>Clydaea</taxon>
    </lineage>
</organism>
<evidence type="ECO:0000259" key="1">
    <source>
        <dbReference type="Pfam" id="PF08241"/>
    </source>
</evidence>
<dbReference type="InterPro" id="IPR013216">
    <property type="entry name" value="Methyltransf_11"/>
</dbReference>